<keyword evidence="2" id="KW-1185">Reference proteome</keyword>
<dbReference type="EMBL" id="CP045835">
    <property type="protein sequence ID" value="QGG51800.1"/>
    <property type="molecule type" value="Genomic_DNA"/>
</dbReference>
<organism evidence="1 2">
    <name type="scientific">Lysinibacillus pakistanensis</name>
    <dbReference type="NCBI Taxonomy" id="759811"/>
    <lineage>
        <taxon>Bacteria</taxon>
        <taxon>Bacillati</taxon>
        <taxon>Bacillota</taxon>
        <taxon>Bacilli</taxon>
        <taxon>Bacillales</taxon>
        <taxon>Bacillaceae</taxon>
        <taxon>Lysinibacillus</taxon>
    </lineage>
</organism>
<protein>
    <submittedName>
        <fullName evidence="1">Uncharacterized protein</fullName>
    </submittedName>
</protein>
<reference evidence="1 2" key="1">
    <citation type="submission" date="2019-11" db="EMBL/GenBank/DDBJ databases">
        <title>Whole Genome Sequencing and Comparative Genomic Analyses of Lysinibacillus pakistanensis LZH-9, a Halotolerant Strain with Excellent COD Removal Capability.</title>
        <authorList>
            <person name="Zhou H."/>
        </authorList>
    </citation>
    <scope>NUCLEOTIDE SEQUENCE [LARGE SCALE GENOMIC DNA]</scope>
    <source>
        <strain evidence="1 2">LZH-9</strain>
    </source>
</reference>
<dbReference type="RefSeq" id="WP_369592864.1">
    <property type="nucleotide sequence ID" value="NZ_CP045835.1"/>
</dbReference>
<accession>A0ABX6DAG8</accession>
<evidence type="ECO:0000313" key="1">
    <source>
        <dbReference type="EMBL" id="QGG51800.1"/>
    </source>
</evidence>
<evidence type="ECO:0000313" key="2">
    <source>
        <dbReference type="Proteomes" id="UP000373269"/>
    </source>
</evidence>
<sequence>MLKKNKGIIFSICTILLIFGIGSQLVFSKGKNVASNDGVDLEYAVAKVLSEMPEITINQAKTSRVVDIESVEASMDSKKAEFRLKVQNEISNLKNDNAYLERTAVADTNKYLEAIQIAKEIYGVSVTQEEVNHYIDKNVTGFVNSEKEEYAKALGLSLYELDYSFNRDFYVMDTLWDKLIPVLMERYPQEDGEDNNLYLERIKKEFYSNSL</sequence>
<gene>
    <name evidence="1" type="ORF">GDS87_12995</name>
</gene>
<proteinExistence type="predicted"/>
<name>A0ABX6DAG8_9BACI</name>
<dbReference type="Proteomes" id="UP000373269">
    <property type="component" value="Chromosome"/>
</dbReference>